<evidence type="ECO:0000256" key="6">
    <source>
        <dbReference type="ARBA" id="ARBA00022763"/>
    </source>
</evidence>
<evidence type="ECO:0000256" key="12">
    <source>
        <dbReference type="RuleBase" id="RU003476"/>
    </source>
</evidence>
<dbReference type="RefSeq" id="WP_210230823.1">
    <property type="nucleotide sequence ID" value="NZ_CP076022.1"/>
</dbReference>
<dbReference type="GO" id="GO:0035539">
    <property type="term" value="F:8-oxo-7,8-dihydrodeoxyguanosine triphosphate pyrophosphatase activity"/>
    <property type="evidence" value="ECO:0007669"/>
    <property type="project" value="UniProtKB-EC"/>
</dbReference>
<comment type="similarity">
    <text evidence="2 12">Belongs to the Nudix hydrolase family.</text>
</comment>
<sequence>MLKLKQVVGAALVDSLAAPTKMLAARRTAPEEFAGMWEFPGGKVEPGETCEEGLHRELQEELGVMVRLGAEIAGPGEQGWPLNARAAMRVWLAEVTDGTPAPLEDHDELRWVTLDAEELHALAWIPADLPIVSALLEAARRA</sequence>
<evidence type="ECO:0000256" key="11">
    <source>
        <dbReference type="ARBA" id="ARBA00038905"/>
    </source>
</evidence>
<dbReference type="GO" id="GO:0006281">
    <property type="term" value="P:DNA repair"/>
    <property type="evidence" value="ECO:0007669"/>
    <property type="project" value="UniProtKB-KW"/>
</dbReference>
<dbReference type="PROSITE" id="PS00893">
    <property type="entry name" value="NUDIX_BOX"/>
    <property type="match status" value="1"/>
</dbReference>
<dbReference type="PROSITE" id="PS51462">
    <property type="entry name" value="NUDIX"/>
    <property type="match status" value="1"/>
</dbReference>
<keyword evidence="9" id="KW-0234">DNA repair</keyword>
<proteinExistence type="inferred from homology"/>
<dbReference type="PANTHER" id="PTHR47707:SF1">
    <property type="entry name" value="NUDIX HYDROLASE FAMILY PROTEIN"/>
    <property type="match status" value="1"/>
</dbReference>
<keyword evidence="6" id="KW-0227">DNA damage</keyword>
<dbReference type="GO" id="GO:0006260">
    <property type="term" value="P:DNA replication"/>
    <property type="evidence" value="ECO:0007669"/>
    <property type="project" value="UniProtKB-KW"/>
</dbReference>
<dbReference type="GO" id="GO:0044716">
    <property type="term" value="F:8-oxo-GDP phosphatase activity"/>
    <property type="evidence" value="ECO:0007669"/>
    <property type="project" value="TreeGrafter"/>
</dbReference>
<dbReference type="PRINTS" id="PR00502">
    <property type="entry name" value="NUDIXFAMILY"/>
</dbReference>
<keyword evidence="3" id="KW-0515">Mutator protein</keyword>
<dbReference type="InterPro" id="IPR015797">
    <property type="entry name" value="NUDIX_hydrolase-like_dom_sf"/>
</dbReference>
<reference evidence="14 15" key="1">
    <citation type="submission" date="2021-05" db="EMBL/GenBank/DDBJ databases">
        <title>Novel species in genus Arthrobacter.</title>
        <authorList>
            <person name="Zhang G."/>
        </authorList>
    </citation>
    <scope>NUCLEOTIDE SEQUENCE [LARGE SCALE GENOMIC DNA]</scope>
    <source>
        <strain evidence="15">zg-ZUI227</strain>
    </source>
</reference>
<gene>
    <name evidence="14" type="ORF">KKR91_06005</name>
</gene>
<accession>A0A975M8G1</accession>
<evidence type="ECO:0000256" key="1">
    <source>
        <dbReference type="ARBA" id="ARBA00001946"/>
    </source>
</evidence>
<dbReference type="InterPro" id="IPR000086">
    <property type="entry name" value="NUDIX_hydrolase_dom"/>
</dbReference>
<dbReference type="GO" id="GO:0046872">
    <property type="term" value="F:metal ion binding"/>
    <property type="evidence" value="ECO:0007669"/>
    <property type="project" value="UniProtKB-KW"/>
</dbReference>
<keyword evidence="7 12" id="KW-0378">Hydrolase</keyword>
<evidence type="ECO:0000313" key="14">
    <source>
        <dbReference type="EMBL" id="QWC11685.1"/>
    </source>
</evidence>
<keyword evidence="8" id="KW-0460">Magnesium</keyword>
<keyword evidence="5" id="KW-0479">Metal-binding</keyword>
<evidence type="ECO:0000256" key="2">
    <source>
        <dbReference type="ARBA" id="ARBA00005582"/>
    </source>
</evidence>
<keyword evidence="15" id="KW-1185">Reference proteome</keyword>
<dbReference type="Gene3D" id="3.90.79.10">
    <property type="entry name" value="Nucleoside Triphosphate Pyrophosphohydrolase"/>
    <property type="match status" value="1"/>
</dbReference>
<evidence type="ECO:0000256" key="7">
    <source>
        <dbReference type="ARBA" id="ARBA00022801"/>
    </source>
</evidence>
<protein>
    <recommendedName>
        <fullName evidence="11">8-oxo-dGTP diphosphatase</fullName>
        <ecNumber evidence="11">3.6.1.55</ecNumber>
    </recommendedName>
</protein>
<dbReference type="InterPro" id="IPR047127">
    <property type="entry name" value="MutT-like"/>
</dbReference>
<keyword evidence="4" id="KW-0235">DNA replication</keyword>
<evidence type="ECO:0000256" key="4">
    <source>
        <dbReference type="ARBA" id="ARBA00022705"/>
    </source>
</evidence>
<evidence type="ECO:0000313" key="15">
    <source>
        <dbReference type="Proteomes" id="UP000676885"/>
    </source>
</evidence>
<evidence type="ECO:0000256" key="9">
    <source>
        <dbReference type="ARBA" id="ARBA00023204"/>
    </source>
</evidence>
<dbReference type="CDD" id="cd03425">
    <property type="entry name" value="NUDIX_MutT_NudA_like"/>
    <property type="match status" value="1"/>
</dbReference>
<comment type="catalytic activity">
    <reaction evidence="10">
        <text>8-oxo-dGTP + H2O = 8-oxo-dGMP + diphosphate + H(+)</text>
        <dbReference type="Rhea" id="RHEA:31575"/>
        <dbReference type="ChEBI" id="CHEBI:15377"/>
        <dbReference type="ChEBI" id="CHEBI:15378"/>
        <dbReference type="ChEBI" id="CHEBI:33019"/>
        <dbReference type="ChEBI" id="CHEBI:63224"/>
        <dbReference type="ChEBI" id="CHEBI:77896"/>
        <dbReference type="EC" id="3.6.1.55"/>
    </reaction>
</comment>
<dbReference type="KEGG" id="ajg:KKR91_06005"/>
<evidence type="ECO:0000259" key="13">
    <source>
        <dbReference type="PROSITE" id="PS51462"/>
    </source>
</evidence>
<name>A0A975M8G1_9MICC</name>
<dbReference type="SUPFAM" id="SSF55811">
    <property type="entry name" value="Nudix"/>
    <property type="match status" value="1"/>
</dbReference>
<dbReference type="PANTHER" id="PTHR47707">
    <property type="entry name" value="8-OXO-DGTP DIPHOSPHATASE"/>
    <property type="match status" value="1"/>
</dbReference>
<evidence type="ECO:0000256" key="8">
    <source>
        <dbReference type="ARBA" id="ARBA00022842"/>
    </source>
</evidence>
<dbReference type="Pfam" id="PF00293">
    <property type="entry name" value="NUDIX"/>
    <property type="match status" value="1"/>
</dbReference>
<evidence type="ECO:0000256" key="3">
    <source>
        <dbReference type="ARBA" id="ARBA00022457"/>
    </source>
</evidence>
<dbReference type="InterPro" id="IPR020084">
    <property type="entry name" value="NUDIX_hydrolase_CS"/>
</dbReference>
<dbReference type="InterPro" id="IPR020476">
    <property type="entry name" value="Nudix_hydrolase"/>
</dbReference>
<feature type="domain" description="Nudix hydrolase" evidence="13">
    <location>
        <begin position="3"/>
        <end position="134"/>
    </location>
</feature>
<dbReference type="AlphaFoldDB" id="A0A975M8G1"/>
<dbReference type="GO" id="GO:0044715">
    <property type="term" value="F:8-oxo-dGDP phosphatase activity"/>
    <property type="evidence" value="ECO:0007669"/>
    <property type="project" value="TreeGrafter"/>
</dbReference>
<dbReference type="EMBL" id="CP076022">
    <property type="protein sequence ID" value="QWC11685.1"/>
    <property type="molecule type" value="Genomic_DNA"/>
</dbReference>
<evidence type="ECO:0000256" key="5">
    <source>
        <dbReference type="ARBA" id="ARBA00022723"/>
    </source>
</evidence>
<comment type="cofactor">
    <cofactor evidence="1">
        <name>Mg(2+)</name>
        <dbReference type="ChEBI" id="CHEBI:18420"/>
    </cofactor>
</comment>
<dbReference type="Proteomes" id="UP000676885">
    <property type="component" value="Chromosome"/>
</dbReference>
<dbReference type="EC" id="3.6.1.55" evidence="11"/>
<evidence type="ECO:0000256" key="10">
    <source>
        <dbReference type="ARBA" id="ARBA00035861"/>
    </source>
</evidence>
<organism evidence="14 15">
    <name type="scientific">Arthrobacter jiangjiafuii</name>
    <dbReference type="NCBI Taxonomy" id="2817475"/>
    <lineage>
        <taxon>Bacteria</taxon>
        <taxon>Bacillati</taxon>
        <taxon>Actinomycetota</taxon>
        <taxon>Actinomycetes</taxon>
        <taxon>Micrococcales</taxon>
        <taxon>Micrococcaceae</taxon>
        <taxon>Arthrobacter</taxon>
    </lineage>
</organism>
<dbReference type="GO" id="GO:0008413">
    <property type="term" value="F:8-oxo-7,8-dihydroguanosine triphosphate pyrophosphatase activity"/>
    <property type="evidence" value="ECO:0007669"/>
    <property type="project" value="TreeGrafter"/>
</dbReference>